<evidence type="ECO:0000313" key="3">
    <source>
        <dbReference type="Proteomes" id="UP000275267"/>
    </source>
</evidence>
<protein>
    <submittedName>
        <fullName evidence="2">Uncharacterized protein</fullName>
    </submittedName>
</protein>
<feature type="region of interest" description="Disordered" evidence="1">
    <location>
        <begin position="1"/>
        <end position="23"/>
    </location>
</feature>
<name>A0A3L6RQI1_PANMI</name>
<accession>A0A3L6RQI1</accession>
<dbReference type="OrthoDB" id="719677at2759"/>
<comment type="caution">
    <text evidence="2">The sequence shown here is derived from an EMBL/GenBank/DDBJ whole genome shotgun (WGS) entry which is preliminary data.</text>
</comment>
<dbReference type="AlphaFoldDB" id="A0A3L6RQI1"/>
<dbReference type="Proteomes" id="UP000275267">
    <property type="component" value="Unassembled WGS sequence"/>
</dbReference>
<dbReference type="EMBL" id="PQIB02000007">
    <property type="protein sequence ID" value="RLN08018.1"/>
    <property type="molecule type" value="Genomic_DNA"/>
</dbReference>
<evidence type="ECO:0000256" key="1">
    <source>
        <dbReference type="SAM" id="MobiDB-lite"/>
    </source>
</evidence>
<evidence type="ECO:0000313" key="2">
    <source>
        <dbReference type="EMBL" id="RLN08018.1"/>
    </source>
</evidence>
<organism evidence="2 3">
    <name type="scientific">Panicum miliaceum</name>
    <name type="common">Proso millet</name>
    <name type="synonym">Broomcorn millet</name>
    <dbReference type="NCBI Taxonomy" id="4540"/>
    <lineage>
        <taxon>Eukaryota</taxon>
        <taxon>Viridiplantae</taxon>
        <taxon>Streptophyta</taxon>
        <taxon>Embryophyta</taxon>
        <taxon>Tracheophyta</taxon>
        <taxon>Spermatophyta</taxon>
        <taxon>Magnoliopsida</taxon>
        <taxon>Liliopsida</taxon>
        <taxon>Poales</taxon>
        <taxon>Poaceae</taxon>
        <taxon>PACMAD clade</taxon>
        <taxon>Panicoideae</taxon>
        <taxon>Panicodae</taxon>
        <taxon>Paniceae</taxon>
        <taxon>Panicinae</taxon>
        <taxon>Panicum</taxon>
        <taxon>Panicum sect. Panicum</taxon>
    </lineage>
</organism>
<reference evidence="3" key="1">
    <citation type="journal article" date="2019" name="Nat. Commun.">
        <title>The genome of broomcorn millet.</title>
        <authorList>
            <person name="Zou C."/>
            <person name="Miki D."/>
            <person name="Li D."/>
            <person name="Tang Q."/>
            <person name="Xiao L."/>
            <person name="Rajput S."/>
            <person name="Deng P."/>
            <person name="Jia W."/>
            <person name="Huang R."/>
            <person name="Zhang M."/>
            <person name="Sun Y."/>
            <person name="Hu J."/>
            <person name="Fu X."/>
            <person name="Schnable P.S."/>
            <person name="Li F."/>
            <person name="Zhang H."/>
            <person name="Feng B."/>
            <person name="Zhu X."/>
            <person name="Liu R."/>
            <person name="Schnable J.C."/>
            <person name="Zhu J.-K."/>
            <person name="Zhang H."/>
        </authorList>
    </citation>
    <scope>NUCLEOTIDE SEQUENCE [LARGE SCALE GENOMIC DNA]</scope>
</reference>
<keyword evidence="3" id="KW-1185">Reference proteome</keyword>
<sequence length="182" mass="20422">MMLGSGASSPLGRRPCTSSPGRGRPMGCQVEIVLQLLPKQSFINEVVYERETEDELGCYVLWIWCLDPDAIAKAGTLRIVEPVEPPADYFERVGNMEWPELRTEAAAMLGYPVFIHLNRVLDYSSPPGSLSHQSYESDISGVPNDEPDVEWPVRHRYSWRLGVMDGQRRSAGRRCTPAWGEA</sequence>
<proteinExistence type="predicted"/>
<gene>
    <name evidence="2" type="ORF">C2845_PM11G16480</name>
</gene>